<feature type="transmembrane region" description="Helical" evidence="12">
    <location>
        <begin position="778"/>
        <end position="802"/>
    </location>
</feature>
<keyword evidence="17" id="KW-1185">Reference proteome</keyword>
<keyword evidence="10" id="KW-0325">Glycoprotein</keyword>
<dbReference type="PROSITE" id="PS00211">
    <property type="entry name" value="ABC_TRANSPORTER_1"/>
    <property type="match status" value="2"/>
</dbReference>
<dbReference type="KEGG" id="ppp:112280060"/>
<dbReference type="Gramene" id="Pp3c1_7210V3.1">
    <property type="protein sequence ID" value="Pp3c1_7210V3.1"/>
    <property type="gene ID" value="Pp3c1_7210"/>
</dbReference>
<dbReference type="GO" id="GO:0048608">
    <property type="term" value="P:reproductive structure development"/>
    <property type="evidence" value="ECO:0007669"/>
    <property type="project" value="UniProtKB-ARBA"/>
</dbReference>
<dbReference type="RefSeq" id="XP_024370806.1">
    <property type="nucleotide sequence ID" value="XM_024515038.2"/>
</dbReference>
<dbReference type="PANTHER" id="PTHR43394:SF11">
    <property type="entry name" value="ATP-BINDING CASSETTE TRANSPORTER"/>
    <property type="match status" value="1"/>
</dbReference>
<reference evidence="15 17" key="1">
    <citation type="journal article" date="2008" name="Science">
        <title>The Physcomitrella genome reveals evolutionary insights into the conquest of land by plants.</title>
        <authorList>
            <person name="Rensing S."/>
            <person name="Lang D."/>
            <person name="Zimmer A."/>
            <person name="Terry A."/>
            <person name="Salamov A."/>
            <person name="Shapiro H."/>
            <person name="Nishiyama T."/>
            <person name="Perroud P.-F."/>
            <person name="Lindquist E."/>
            <person name="Kamisugi Y."/>
            <person name="Tanahashi T."/>
            <person name="Sakakibara K."/>
            <person name="Fujita T."/>
            <person name="Oishi K."/>
            <person name="Shin-I T."/>
            <person name="Kuroki Y."/>
            <person name="Toyoda A."/>
            <person name="Suzuki Y."/>
            <person name="Hashimoto A."/>
            <person name="Yamaguchi K."/>
            <person name="Sugano A."/>
            <person name="Kohara Y."/>
            <person name="Fujiyama A."/>
            <person name="Anterola A."/>
            <person name="Aoki S."/>
            <person name="Ashton N."/>
            <person name="Barbazuk W.B."/>
            <person name="Barker E."/>
            <person name="Bennetzen J."/>
            <person name="Bezanilla M."/>
            <person name="Blankenship R."/>
            <person name="Cho S.H."/>
            <person name="Dutcher S."/>
            <person name="Estelle M."/>
            <person name="Fawcett J.A."/>
            <person name="Gundlach H."/>
            <person name="Hanada K."/>
            <person name="Heyl A."/>
            <person name="Hicks K.A."/>
            <person name="Hugh J."/>
            <person name="Lohr M."/>
            <person name="Mayer K."/>
            <person name="Melkozernov A."/>
            <person name="Murata T."/>
            <person name="Nelson D."/>
            <person name="Pils B."/>
            <person name="Prigge M."/>
            <person name="Reiss B."/>
            <person name="Renner T."/>
            <person name="Rombauts S."/>
            <person name="Rushton P."/>
            <person name="Sanderfoot A."/>
            <person name="Schween G."/>
            <person name="Shiu S.-H."/>
            <person name="Stueber K."/>
            <person name="Theodoulou F.L."/>
            <person name="Tu H."/>
            <person name="Van de Peer Y."/>
            <person name="Verrier P.J."/>
            <person name="Waters E."/>
            <person name="Wood A."/>
            <person name="Yang L."/>
            <person name="Cove D."/>
            <person name="Cuming A."/>
            <person name="Hasebe M."/>
            <person name="Lucas S."/>
            <person name="Mishler D.B."/>
            <person name="Reski R."/>
            <person name="Grigoriev I."/>
            <person name="Quatrano R.S."/>
            <person name="Boore J.L."/>
        </authorList>
    </citation>
    <scope>NUCLEOTIDE SEQUENCE [LARGE SCALE GENOMIC DNA]</scope>
    <source>
        <strain evidence="16 17">cv. Gransden 2004</strain>
    </source>
</reference>
<evidence type="ECO:0000256" key="12">
    <source>
        <dbReference type="SAM" id="Phobius"/>
    </source>
</evidence>
<reference evidence="16" key="3">
    <citation type="submission" date="2020-12" db="UniProtKB">
        <authorList>
            <consortium name="EnsemblPlants"/>
        </authorList>
    </citation>
    <scope>IDENTIFICATION</scope>
</reference>
<evidence type="ECO:0000256" key="9">
    <source>
        <dbReference type="ARBA" id="ARBA00023136"/>
    </source>
</evidence>
<dbReference type="eggNOG" id="KOG0055">
    <property type="taxonomic scope" value="Eukaryota"/>
</dbReference>
<evidence type="ECO:0000256" key="2">
    <source>
        <dbReference type="ARBA" id="ARBA00007577"/>
    </source>
</evidence>
<dbReference type="EnsemblPlants" id="Pp3c1_7215V3.1">
    <property type="protein sequence ID" value="Pp3c1_7215V3.1"/>
    <property type="gene ID" value="Pp3c1_7215"/>
</dbReference>
<evidence type="ECO:0000256" key="6">
    <source>
        <dbReference type="ARBA" id="ARBA00022741"/>
    </source>
</evidence>
<evidence type="ECO:0000256" key="10">
    <source>
        <dbReference type="ARBA" id="ARBA00023180"/>
    </source>
</evidence>
<dbReference type="Gene3D" id="1.20.1560.10">
    <property type="entry name" value="ABC transporter type 1, transmembrane domain"/>
    <property type="match status" value="1"/>
</dbReference>
<dbReference type="SUPFAM" id="SSF90123">
    <property type="entry name" value="ABC transporter transmembrane region"/>
    <property type="match status" value="2"/>
</dbReference>
<feature type="transmembrane region" description="Helical" evidence="12">
    <location>
        <begin position="145"/>
        <end position="168"/>
    </location>
</feature>
<dbReference type="EMBL" id="ABEU02000001">
    <property type="protein sequence ID" value="PNR61893.1"/>
    <property type="molecule type" value="Genomic_DNA"/>
</dbReference>
<evidence type="ECO:0000256" key="4">
    <source>
        <dbReference type="ARBA" id="ARBA00022692"/>
    </source>
</evidence>
<dbReference type="FunFam" id="1.20.1560.10:FF:000029">
    <property type="entry name" value="ABC transporter B family member 1"/>
    <property type="match status" value="1"/>
</dbReference>
<evidence type="ECO:0000256" key="7">
    <source>
        <dbReference type="ARBA" id="ARBA00022840"/>
    </source>
</evidence>
<evidence type="ECO:0000259" key="14">
    <source>
        <dbReference type="PROSITE" id="PS50929"/>
    </source>
</evidence>
<protein>
    <submittedName>
        <fullName evidence="15 16">Uncharacterized protein</fullName>
    </submittedName>
</protein>
<dbReference type="CDD" id="cd18577">
    <property type="entry name" value="ABC_6TM_Pgp_ABCB1_D1_like"/>
    <property type="match status" value="1"/>
</dbReference>
<dbReference type="OrthoDB" id="6500128at2759"/>
<dbReference type="GO" id="GO:1900459">
    <property type="term" value="P:positive regulation of brassinosteroid mediated signaling pathway"/>
    <property type="evidence" value="ECO:0007669"/>
    <property type="project" value="UniProtKB-ARBA"/>
</dbReference>
<reference evidence="15 17" key="2">
    <citation type="journal article" date="2018" name="Plant J.">
        <title>The Physcomitrella patens chromosome-scale assembly reveals moss genome structure and evolution.</title>
        <authorList>
            <person name="Lang D."/>
            <person name="Ullrich K.K."/>
            <person name="Murat F."/>
            <person name="Fuchs J."/>
            <person name="Jenkins J."/>
            <person name="Haas F.B."/>
            <person name="Piednoel M."/>
            <person name="Gundlach H."/>
            <person name="Van Bel M."/>
            <person name="Meyberg R."/>
            <person name="Vives C."/>
            <person name="Morata J."/>
            <person name="Symeonidi A."/>
            <person name="Hiss M."/>
            <person name="Muchero W."/>
            <person name="Kamisugi Y."/>
            <person name="Saleh O."/>
            <person name="Blanc G."/>
            <person name="Decker E.L."/>
            <person name="van Gessel N."/>
            <person name="Grimwood J."/>
            <person name="Hayes R.D."/>
            <person name="Graham S.W."/>
            <person name="Gunter L.E."/>
            <person name="McDaniel S.F."/>
            <person name="Hoernstein S.N.W."/>
            <person name="Larsson A."/>
            <person name="Li F.W."/>
            <person name="Perroud P.F."/>
            <person name="Phillips J."/>
            <person name="Ranjan P."/>
            <person name="Rokshar D.S."/>
            <person name="Rothfels C.J."/>
            <person name="Schneider L."/>
            <person name="Shu S."/>
            <person name="Stevenson D.W."/>
            <person name="Thummler F."/>
            <person name="Tillich M."/>
            <person name="Villarreal Aguilar J.C."/>
            <person name="Widiez T."/>
            <person name="Wong G.K."/>
            <person name="Wymore A."/>
            <person name="Zhang Y."/>
            <person name="Zimmer A.D."/>
            <person name="Quatrano R.S."/>
            <person name="Mayer K.F.X."/>
            <person name="Goodstein D."/>
            <person name="Casacuberta J.M."/>
            <person name="Vandepoele K."/>
            <person name="Reski R."/>
            <person name="Cuming A.C."/>
            <person name="Tuskan G.A."/>
            <person name="Maumus F."/>
            <person name="Salse J."/>
            <person name="Schmutz J."/>
            <person name="Rensing S.A."/>
        </authorList>
    </citation>
    <scope>NUCLEOTIDE SEQUENCE [LARGE SCALE GENOMIC DNA]</scope>
    <source>
        <strain evidence="16 17">cv. Gransden 2004</strain>
    </source>
</reference>
<dbReference type="GO" id="GO:0140359">
    <property type="term" value="F:ABC-type transporter activity"/>
    <property type="evidence" value="ECO:0007669"/>
    <property type="project" value="InterPro"/>
</dbReference>
<dbReference type="Gene3D" id="3.40.50.300">
    <property type="entry name" value="P-loop containing nucleotide triphosphate hydrolases"/>
    <property type="match status" value="2"/>
</dbReference>
<feature type="transmembrane region" description="Helical" evidence="12">
    <location>
        <begin position="249"/>
        <end position="267"/>
    </location>
</feature>
<dbReference type="GO" id="GO:0016887">
    <property type="term" value="F:ATP hydrolysis activity"/>
    <property type="evidence" value="ECO:0007669"/>
    <property type="project" value="InterPro"/>
</dbReference>
<dbReference type="FunFam" id="3.40.50.300:FF:000066">
    <property type="entry name" value="ABC transporter B family member 1"/>
    <property type="match status" value="2"/>
</dbReference>
<gene>
    <name evidence="16" type="primary">LOC112280060</name>
    <name evidence="15" type="ORF">PHYPA_000317</name>
</gene>
<dbReference type="RefSeq" id="XP_024370777.1">
    <property type="nucleotide sequence ID" value="XM_024515009.2"/>
</dbReference>
<keyword evidence="3" id="KW-0813">Transport</keyword>
<keyword evidence="4 12" id="KW-0812">Transmembrane</keyword>
<dbReference type="GO" id="GO:0005886">
    <property type="term" value="C:plasma membrane"/>
    <property type="evidence" value="ECO:0007669"/>
    <property type="project" value="UniProtKB-SubCell"/>
</dbReference>
<dbReference type="CDD" id="cd18578">
    <property type="entry name" value="ABC_6TM_Pgp_ABCB1_D2_like"/>
    <property type="match status" value="1"/>
</dbReference>
<dbReference type="Pfam" id="PF00005">
    <property type="entry name" value="ABC_tran"/>
    <property type="match status" value="2"/>
</dbReference>
<dbReference type="EnsemblPlants" id="Pp3c1_7215V3.2">
    <property type="protein sequence ID" value="Pp3c1_7215V3.2"/>
    <property type="gene ID" value="Pp3c1_7215"/>
</dbReference>
<comment type="similarity">
    <text evidence="2">Belongs to the ABC transporter superfamily. ABCB family. Multidrug resistance exporter (TC 3.A.1.201) subfamily.</text>
</comment>
<dbReference type="Pfam" id="PF00664">
    <property type="entry name" value="ABC_membrane"/>
    <property type="match status" value="2"/>
</dbReference>
<dbReference type="GO" id="GO:0005524">
    <property type="term" value="F:ATP binding"/>
    <property type="evidence" value="ECO:0007669"/>
    <property type="project" value="UniProtKB-KW"/>
</dbReference>
<dbReference type="SUPFAM" id="SSF52540">
    <property type="entry name" value="P-loop containing nucleoside triphosphate hydrolases"/>
    <property type="match status" value="2"/>
</dbReference>
<dbReference type="InterPro" id="IPR003439">
    <property type="entry name" value="ABC_transporter-like_ATP-bd"/>
</dbReference>
<dbReference type="GO" id="GO:0009741">
    <property type="term" value="P:response to brassinosteroid"/>
    <property type="evidence" value="ECO:0007669"/>
    <property type="project" value="UniProtKB-ARBA"/>
</dbReference>
<keyword evidence="6" id="KW-0547">Nucleotide-binding</keyword>
<dbReference type="PROSITE" id="PS50929">
    <property type="entry name" value="ABC_TM1F"/>
    <property type="match status" value="2"/>
</dbReference>
<evidence type="ECO:0000256" key="11">
    <source>
        <dbReference type="SAM" id="MobiDB-lite"/>
    </source>
</evidence>
<organism evidence="15">
    <name type="scientific">Physcomitrium patens</name>
    <name type="common">Spreading-leaved earth moss</name>
    <name type="synonym">Physcomitrella patens</name>
    <dbReference type="NCBI Taxonomy" id="3218"/>
    <lineage>
        <taxon>Eukaryota</taxon>
        <taxon>Viridiplantae</taxon>
        <taxon>Streptophyta</taxon>
        <taxon>Embryophyta</taxon>
        <taxon>Bryophyta</taxon>
        <taxon>Bryophytina</taxon>
        <taxon>Bryopsida</taxon>
        <taxon>Funariidae</taxon>
        <taxon>Funariales</taxon>
        <taxon>Funariaceae</taxon>
        <taxon>Physcomitrium</taxon>
    </lineage>
</organism>
<feature type="region of interest" description="Disordered" evidence="11">
    <location>
        <begin position="685"/>
        <end position="714"/>
    </location>
</feature>
<feature type="domain" description="ABC transmembrane type-1" evidence="14">
    <location>
        <begin position="101"/>
        <end position="389"/>
    </location>
</feature>
<dbReference type="Gramene" id="Pp3c1_7215V3.1">
    <property type="protein sequence ID" value="Pp3c1_7215V3.1"/>
    <property type="gene ID" value="Pp3c1_7215"/>
</dbReference>
<feature type="transmembrane region" description="Helical" evidence="12">
    <location>
        <begin position="367"/>
        <end position="388"/>
    </location>
</feature>
<evidence type="ECO:0000256" key="1">
    <source>
        <dbReference type="ARBA" id="ARBA00004651"/>
    </source>
</evidence>
<dbReference type="GO" id="GO:0043481">
    <property type="term" value="P:anthocyanin accumulation in tissues in response to UV light"/>
    <property type="evidence" value="ECO:0007669"/>
    <property type="project" value="UniProtKB-ARBA"/>
</dbReference>
<feature type="transmembrane region" description="Helical" evidence="12">
    <location>
        <begin position="225"/>
        <end position="243"/>
    </location>
</feature>
<dbReference type="PROSITE" id="PS50893">
    <property type="entry name" value="ABC_TRANSPORTER_2"/>
    <property type="match status" value="2"/>
</dbReference>
<dbReference type="InterPro" id="IPR003593">
    <property type="entry name" value="AAA+_ATPase"/>
</dbReference>
<dbReference type="GeneID" id="112280060"/>
<feature type="domain" description="ABC transmembrane type-1" evidence="14">
    <location>
        <begin position="736"/>
        <end position="1023"/>
    </location>
</feature>
<feature type="region of interest" description="Disordered" evidence="11">
    <location>
        <begin position="1"/>
        <end position="78"/>
    </location>
</feature>
<dbReference type="GO" id="GO:0009958">
    <property type="term" value="P:positive gravitropism"/>
    <property type="evidence" value="ECO:0007669"/>
    <property type="project" value="UniProtKB-ARBA"/>
</dbReference>
<dbReference type="GO" id="GO:0009640">
    <property type="term" value="P:photomorphogenesis"/>
    <property type="evidence" value="ECO:0007669"/>
    <property type="project" value="UniProtKB-ARBA"/>
</dbReference>
<dbReference type="InterPro" id="IPR036640">
    <property type="entry name" value="ABC1_TM_sf"/>
</dbReference>
<dbReference type="CDD" id="cd03249">
    <property type="entry name" value="ABC_MTABC3_MDL1_MDL2"/>
    <property type="match status" value="2"/>
</dbReference>
<accession>A9S010</accession>
<dbReference type="InterPro" id="IPR027417">
    <property type="entry name" value="P-loop_NTPase"/>
</dbReference>
<dbReference type="FunFam" id="1.20.1560.10:FF:000009">
    <property type="entry name" value="ABC transporter B family member 1"/>
    <property type="match status" value="1"/>
</dbReference>
<feature type="transmembrane region" description="Helical" evidence="12">
    <location>
        <begin position="732"/>
        <end position="763"/>
    </location>
</feature>
<feature type="compositionally biased region" description="Basic and acidic residues" evidence="11">
    <location>
        <begin position="64"/>
        <end position="78"/>
    </location>
</feature>
<dbReference type="GO" id="GO:0099402">
    <property type="term" value="P:plant organ development"/>
    <property type="evidence" value="ECO:0007669"/>
    <property type="project" value="UniProtKB-ARBA"/>
</dbReference>
<dbReference type="InterPro" id="IPR039421">
    <property type="entry name" value="Type_1_exporter"/>
</dbReference>
<dbReference type="GO" id="GO:0009926">
    <property type="term" value="P:auxin polar transport"/>
    <property type="evidence" value="ECO:0007669"/>
    <property type="project" value="UniProtKB-ARBA"/>
</dbReference>
<dbReference type="GO" id="GO:0009637">
    <property type="term" value="P:response to blue light"/>
    <property type="evidence" value="ECO:0007669"/>
    <property type="project" value="UniProtKB-ARBA"/>
</dbReference>
<evidence type="ECO:0000259" key="13">
    <source>
        <dbReference type="PROSITE" id="PS50893"/>
    </source>
</evidence>
<keyword evidence="5" id="KW-0677">Repeat</keyword>
<feature type="transmembrane region" description="Helical" evidence="12">
    <location>
        <begin position="856"/>
        <end position="876"/>
    </location>
</feature>
<feature type="domain" description="ABC transporter" evidence="13">
    <location>
        <begin position="1058"/>
        <end position="1294"/>
    </location>
</feature>
<evidence type="ECO:0000313" key="16">
    <source>
        <dbReference type="EnsemblPlants" id="Pp3c1_7210V3.1"/>
    </source>
</evidence>
<dbReference type="HOGENOM" id="CLU_000604_17_2_1"/>
<comment type="subcellular location">
    <subcellularLocation>
        <location evidence="1">Cell membrane</location>
        <topology evidence="1">Multi-pass membrane protein</topology>
    </subcellularLocation>
</comment>
<dbReference type="InterPro" id="IPR011527">
    <property type="entry name" value="ABC1_TM_dom"/>
</dbReference>
<dbReference type="PaxDb" id="3218-PP1S38_321V6.1"/>
<dbReference type="Proteomes" id="UP000006727">
    <property type="component" value="Chromosome 1"/>
</dbReference>
<evidence type="ECO:0000256" key="8">
    <source>
        <dbReference type="ARBA" id="ARBA00022989"/>
    </source>
</evidence>
<dbReference type="SMART" id="SM00382">
    <property type="entry name" value="AAA"/>
    <property type="match status" value="2"/>
</dbReference>
<keyword evidence="8 12" id="KW-1133">Transmembrane helix</keyword>
<keyword evidence="9 12" id="KW-0472">Membrane</keyword>
<dbReference type="GO" id="GO:0048367">
    <property type="term" value="P:shoot system development"/>
    <property type="evidence" value="ECO:0007669"/>
    <property type="project" value="UniProtKB-ARBA"/>
</dbReference>
<feature type="transmembrane region" description="Helical" evidence="12">
    <location>
        <begin position="97"/>
        <end position="125"/>
    </location>
</feature>
<dbReference type="PANTHER" id="PTHR43394">
    <property type="entry name" value="ATP-DEPENDENT PERMEASE MDL1, MITOCHONDRIAL"/>
    <property type="match status" value="1"/>
</dbReference>
<dbReference type="EnsemblPlants" id="Pp3c1_7210V3.1">
    <property type="protein sequence ID" value="Pp3c1_7210V3.1"/>
    <property type="gene ID" value="Pp3c1_7210"/>
</dbReference>
<dbReference type="GO" id="GO:0055085">
    <property type="term" value="P:transmembrane transport"/>
    <property type="evidence" value="ECO:0000318"/>
    <property type="project" value="GO_Central"/>
</dbReference>
<proteinExistence type="inferred from homology"/>
<feature type="domain" description="ABC transporter" evidence="13">
    <location>
        <begin position="424"/>
        <end position="660"/>
    </location>
</feature>
<dbReference type="GO" id="GO:0010328">
    <property type="term" value="F:auxin influx transmembrane transporter activity"/>
    <property type="evidence" value="ECO:0007669"/>
    <property type="project" value="UniProtKB-ARBA"/>
</dbReference>
<feature type="transmembrane region" description="Helical" evidence="12">
    <location>
        <begin position="960"/>
        <end position="984"/>
    </location>
</feature>
<dbReference type="InterPro" id="IPR017871">
    <property type="entry name" value="ABC_transporter-like_CS"/>
</dbReference>
<feature type="transmembrane region" description="Helical" evidence="12">
    <location>
        <begin position="996"/>
        <end position="1018"/>
    </location>
</feature>
<evidence type="ECO:0000313" key="17">
    <source>
        <dbReference type="Proteomes" id="UP000006727"/>
    </source>
</evidence>
<name>A9S010_PHYPA</name>
<evidence type="ECO:0000256" key="3">
    <source>
        <dbReference type="ARBA" id="ARBA00022448"/>
    </source>
</evidence>
<dbReference type="GO" id="GO:0016020">
    <property type="term" value="C:membrane"/>
    <property type="evidence" value="ECO:0000318"/>
    <property type="project" value="GO_Central"/>
</dbReference>
<evidence type="ECO:0000256" key="5">
    <source>
        <dbReference type="ARBA" id="ARBA00022737"/>
    </source>
</evidence>
<dbReference type="GO" id="GO:0010329">
    <property type="term" value="F:auxin efflux transmembrane transporter activity"/>
    <property type="evidence" value="ECO:0007669"/>
    <property type="project" value="UniProtKB-ARBA"/>
</dbReference>
<dbReference type="Gramene" id="Pp3c1_7215V3.2">
    <property type="protein sequence ID" value="Pp3c1_7215V3.2"/>
    <property type="gene ID" value="Pp3c1_7215"/>
</dbReference>
<evidence type="ECO:0000313" key="15">
    <source>
        <dbReference type="EMBL" id="PNR61893.1"/>
    </source>
</evidence>
<sequence>MGRSKDDDSEILAGNSNSFTSAKEQDQVGLQHEVLSTDRSQDSKPGNNGSHENGHGGIDSVDVVGKESESDSAKGEKRPEGSVSLFRLFTYADLLDCFLIATGALAAVVHGLSMPIFLLFLGDLIDGFGANINNPKRTAEDVDKYAVYMVYLGIVVWFASWAEVAAWMQTGERQAARIRVLYLQSMLKKDISYFDVDARTGEVVDSISTDTLLIQDAISEKMGQFLHYISTCIGGFAVGFSMLWKLGLVTLAVAPAIAIVGGSYAYIITNFTARNRKAYEEAGNIVEQNLANVRTVYSFVGEQKALEAFSHALRGTLKLGYKSGLAMGLGIGSIQIILFCAYALLLWYGGVLVRNGEANGGKTLATIFAVVIAGISLGQAAPNITAFARAKAGAFKIFKLIEQQSKIGVDTDTATKLASVQGLIELKHIEFSYPSRPDIPIFRDFSLTIPAGSTVAIVGGSGSGKSTVISLIERFYEPSAGEVLLDGVNIKHIDLKWLRSQIGLVNQEPALFATSIKENILYGNPNATDQEVEDACRAANAHSFISKFPQGYNTQVGEHGVQMSGGQKQRVAIARAIVKNPSILLLDEATSALDASSEQIVQAALDNVMVGRTTVVVAHRLSTIRNADAIAVVQNGVIVEMGDHETMITQENGAYAALVRLQETVRFYDRNDMMAKSKSIRDYSGRLSSRRLSRQQSSLTSDGESGSFKRKDNVPPQSATMWRLLKLNKPEWAYGFLAIVGSVIMGLVNPGFSLVISNVVYIYYGTSNHHMKQEIDKFILIVISLGVAALIGSFLQHTFFGVMGENLVKRIREMMFARILTNEVGWFDADENNSSQVSARLAADATTVKGAIGDRISIIVQNFTLMVAICIIAFSLQWKMAFVVLCTLPLQVFATFVEHLFLKGFSGDVASAQARASMVAGEGVINIRTIAAFNSQDRIVKLFEQELRAPMRRGFVRGQVAGLAYGISQFFLYSSYALGLWYGAQLVKRGESNFKSIIQVFMVLIIAAYAIAETLALAPDLIKGGQALSSVFYVLDRNTEIDADDPKAEVVQTVRGEIRLKDVTFAYPTRPDAVIFKDLNLMVRAGKSLALVGSSGSGKSTVIALLERFYDPLSGRVLVDGEDIRKLNLKSLRRRIALVSQEPTLFDTTIYENIAYGREGATEQEVQAAAMAANAHNFITALPDGYNTSAGERGVQLSGGQKQRIAIARAVLKNPAVLLLDEATSALDAESEKIVQEALDRLLKGRTSVLVAHRLSTIRNAHTIAVIQDGAVVEEGSHNTLLAIPDGAYANLVRLQNLHSH</sequence>
<feature type="transmembrane region" description="Helical" evidence="12">
    <location>
        <begin position="324"/>
        <end position="347"/>
    </location>
</feature>
<keyword evidence="7" id="KW-0067">ATP-binding</keyword>
<dbReference type="GO" id="GO:0042626">
    <property type="term" value="F:ATPase-coupled transmembrane transporter activity"/>
    <property type="evidence" value="ECO:0000318"/>
    <property type="project" value="GO_Central"/>
</dbReference>
<dbReference type="GO" id="GO:0008361">
    <property type="term" value="P:regulation of cell size"/>
    <property type="evidence" value="ECO:0007669"/>
    <property type="project" value="UniProtKB-ARBA"/>
</dbReference>